<feature type="compositionally biased region" description="Basic and acidic residues" evidence="2">
    <location>
        <begin position="657"/>
        <end position="667"/>
    </location>
</feature>
<dbReference type="Proteomes" id="UP000025227">
    <property type="component" value="Unplaced"/>
</dbReference>
<dbReference type="InterPro" id="IPR051177">
    <property type="entry name" value="CIK-Related_Protein"/>
</dbReference>
<evidence type="ECO:0000313" key="4">
    <source>
        <dbReference type="WBParaSite" id="HCON_00103300-00001"/>
    </source>
</evidence>
<feature type="compositionally biased region" description="Low complexity" evidence="2">
    <location>
        <begin position="669"/>
        <end position="678"/>
    </location>
</feature>
<feature type="compositionally biased region" description="Low complexity" evidence="2">
    <location>
        <begin position="556"/>
        <end position="568"/>
    </location>
</feature>
<reference evidence="4" key="1">
    <citation type="submission" date="2020-12" db="UniProtKB">
        <authorList>
            <consortium name="WormBaseParasite"/>
        </authorList>
    </citation>
    <scope>IDENTIFICATION</scope>
    <source>
        <strain evidence="4">MHco3</strain>
    </source>
</reference>
<proteinExistence type="predicted"/>
<feature type="compositionally biased region" description="Basic and acidic residues" evidence="2">
    <location>
        <begin position="748"/>
        <end position="772"/>
    </location>
</feature>
<evidence type="ECO:0000313" key="3">
    <source>
        <dbReference type="Proteomes" id="UP000025227"/>
    </source>
</evidence>
<dbReference type="AlphaFoldDB" id="A0A7I4YI98"/>
<dbReference type="InterPro" id="IPR016024">
    <property type="entry name" value="ARM-type_fold"/>
</dbReference>
<feature type="region of interest" description="Disordered" evidence="2">
    <location>
        <begin position="547"/>
        <end position="731"/>
    </location>
</feature>
<feature type="region of interest" description="Disordered" evidence="2">
    <location>
        <begin position="743"/>
        <end position="795"/>
    </location>
</feature>
<dbReference type="OrthoDB" id="447103at2759"/>
<dbReference type="InterPro" id="IPR021133">
    <property type="entry name" value="HEAT_type_2"/>
</dbReference>
<sequence>MASVLSSFFSRDPKSQFPYELPQGPGTYHNGLNFADSFKKSEPDELATVFWTSGPHSTLKVQAQKLRTMRHPDILTFQDSIEVDNTFYLVTEKCKPLSVYLEDMSLNGTQKEFVVSWGLFRVMNALKFLHEANLSHENVRKSIYVTAGGDWKLAGFDRVTQFSTPRSDLNQLAILLWEVFNGFKEGITKPEAPGRMPQKLHDLYKKIASPAAGRTSVSDLIKECRERGGFFKNKFVDTLLFLEEFQLKESSEKQPFFVHLRENLDIFPDDIAKYKVLPKIIQTYEYGDAGPNILIPLFKLGRLLAEDEYQRRIVPCLVKLFGSPDRTTRVKLLERIDEFAPHLTSQVVNDKIFANLASGFLDTSPAVRESTVKAMVPLAEKLNFNNLNVELMKYLARLQGADEHGGIRTNTTICLGKIASYLDPSKRQMILLSAFARGMKDPFPPSRMAAVLALSATQQFYSLVEIANRVLPALSPLTCDPEKQVRDQAFKAIKGFMENLEKASEHPELIPEIESQVKAGGRSLLNSDKVPQWASWALKSLSGKFYKGNPPAEVRPTTSPGSSETSGTAERPTTPPETKKPTEPTHDDDGWGDLGDTADIGSIDEWADALEPPVPLKTDEDDWSGGWEPLKPTISPIPPALPKPSATFASPVTIDPPPKRVIPEKKTGGLKLSLSKPKPAVDDIDSLLGIKPSISSGNGSSNASSKSGTPTAAGWGDFGSGTRNKSDDWGADLTELAKPLAMASLGANKEKTARRGEAAARNETRRKDLTEKKVKRTTTKPATNTSNTLDGFEDW</sequence>
<dbReference type="PANTHER" id="PTHR12984">
    <property type="entry name" value="SCY1-RELATED S/T PROTEIN KINASE-LIKE"/>
    <property type="match status" value="1"/>
</dbReference>
<dbReference type="PROSITE" id="PS50077">
    <property type="entry name" value="HEAT_REPEAT"/>
    <property type="match status" value="1"/>
</dbReference>
<dbReference type="SUPFAM" id="SSF56112">
    <property type="entry name" value="Protein kinase-like (PK-like)"/>
    <property type="match status" value="1"/>
</dbReference>
<feature type="compositionally biased region" description="Basic and acidic residues" evidence="2">
    <location>
        <begin position="577"/>
        <end position="589"/>
    </location>
</feature>
<name>A0A7I4YI98_HAECO</name>
<dbReference type="SUPFAM" id="SSF48371">
    <property type="entry name" value="ARM repeat"/>
    <property type="match status" value="1"/>
</dbReference>
<dbReference type="InterPro" id="IPR011989">
    <property type="entry name" value="ARM-like"/>
</dbReference>
<feature type="compositionally biased region" description="Low complexity" evidence="2">
    <location>
        <begin position="689"/>
        <end position="711"/>
    </location>
</feature>
<feature type="repeat" description="HEAT" evidence="1">
    <location>
        <begin position="470"/>
        <end position="508"/>
    </location>
</feature>
<feature type="compositionally biased region" description="Low complexity" evidence="2">
    <location>
        <begin position="779"/>
        <end position="788"/>
    </location>
</feature>
<dbReference type="Gene3D" id="3.30.200.20">
    <property type="entry name" value="Phosphorylase Kinase, domain 1"/>
    <property type="match status" value="1"/>
</dbReference>
<keyword evidence="3" id="KW-1185">Reference proteome</keyword>
<dbReference type="Gene3D" id="1.10.510.10">
    <property type="entry name" value="Transferase(Phosphotransferase) domain 1"/>
    <property type="match status" value="1"/>
</dbReference>
<dbReference type="OMA" id="EFVVSWG"/>
<accession>A0A7I4YI98</accession>
<evidence type="ECO:0000256" key="1">
    <source>
        <dbReference type="PROSITE-ProRule" id="PRU00103"/>
    </source>
</evidence>
<dbReference type="InterPro" id="IPR011009">
    <property type="entry name" value="Kinase-like_dom_sf"/>
</dbReference>
<dbReference type="PANTHER" id="PTHR12984:SF3">
    <property type="entry name" value="N-TERMINAL KINASE-LIKE PROTEIN"/>
    <property type="match status" value="1"/>
</dbReference>
<dbReference type="Gene3D" id="1.25.10.10">
    <property type="entry name" value="Leucine-rich Repeat Variant"/>
    <property type="match status" value="1"/>
</dbReference>
<evidence type="ECO:0000256" key="2">
    <source>
        <dbReference type="SAM" id="MobiDB-lite"/>
    </source>
</evidence>
<protein>
    <submittedName>
        <fullName evidence="4">Protein kinase domain-containing protein</fullName>
    </submittedName>
</protein>
<dbReference type="WBParaSite" id="HCON_00103300-00001">
    <property type="protein sequence ID" value="HCON_00103300-00001"/>
    <property type="gene ID" value="HCON_00103300"/>
</dbReference>
<organism evidence="3 4">
    <name type="scientific">Haemonchus contortus</name>
    <name type="common">Barber pole worm</name>
    <dbReference type="NCBI Taxonomy" id="6289"/>
    <lineage>
        <taxon>Eukaryota</taxon>
        <taxon>Metazoa</taxon>
        <taxon>Ecdysozoa</taxon>
        <taxon>Nematoda</taxon>
        <taxon>Chromadorea</taxon>
        <taxon>Rhabditida</taxon>
        <taxon>Rhabditina</taxon>
        <taxon>Rhabditomorpha</taxon>
        <taxon>Strongyloidea</taxon>
        <taxon>Trichostrongylidae</taxon>
        <taxon>Haemonchus</taxon>
    </lineage>
</organism>